<feature type="compositionally biased region" description="Basic and acidic residues" evidence="1">
    <location>
        <begin position="500"/>
        <end position="519"/>
    </location>
</feature>
<evidence type="ECO:0000313" key="3">
    <source>
        <dbReference type="Proteomes" id="UP000249757"/>
    </source>
</evidence>
<evidence type="ECO:0000256" key="1">
    <source>
        <dbReference type="SAM" id="MobiDB-lite"/>
    </source>
</evidence>
<name>A0A922NAL9_9PLEO</name>
<organism evidence="2 3">
    <name type="scientific">Pyrenophora tritici-repentis</name>
    <dbReference type="NCBI Taxonomy" id="45151"/>
    <lineage>
        <taxon>Eukaryota</taxon>
        <taxon>Fungi</taxon>
        <taxon>Dikarya</taxon>
        <taxon>Ascomycota</taxon>
        <taxon>Pezizomycotina</taxon>
        <taxon>Dothideomycetes</taxon>
        <taxon>Pleosporomycetidae</taxon>
        <taxon>Pleosporales</taxon>
        <taxon>Pleosporineae</taxon>
        <taxon>Pleosporaceae</taxon>
        <taxon>Pyrenophora</taxon>
    </lineage>
</organism>
<feature type="compositionally biased region" description="Low complexity" evidence="1">
    <location>
        <begin position="609"/>
        <end position="630"/>
    </location>
</feature>
<dbReference type="EMBL" id="NRDI02000013">
    <property type="protein sequence ID" value="KAI1511837.1"/>
    <property type="molecule type" value="Genomic_DNA"/>
</dbReference>
<feature type="compositionally biased region" description="Basic and acidic residues" evidence="1">
    <location>
        <begin position="230"/>
        <end position="247"/>
    </location>
</feature>
<accession>A0A922NAL9</accession>
<feature type="compositionally biased region" description="Basic and acidic residues" evidence="1">
    <location>
        <begin position="380"/>
        <end position="399"/>
    </location>
</feature>
<feature type="compositionally biased region" description="Basic and acidic residues" evidence="1">
    <location>
        <begin position="636"/>
        <end position="645"/>
    </location>
</feature>
<feature type="region of interest" description="Disordered" evidence="1">
    <location>
        <begin position="601"/>
        <end position="671"/>
    </location>
</feature>
<feature type="region of interest" description="Disordered" evidence="1">
    <location>
        <begin position="286"/>
        <end position="317"/>
    </location>
</feature>
<comment type="caution">
    <text evidence="2">The sequence shown here is derived from an EMBL/GenBank/DDBJ whole genome shotgun (WGS) entry which is preliminary data.</text>
</comment>
<protein>
    <submittedName>
        <fullName evidence="2">Uncharacterized protein</fullName>
    </submittedName>
</protein>
<dbReference type="AlphaFoldDB" id="A0A922NAL9"/>
<keyword evidence="3" id="KW-1185">Reference proteome</keyword>
<feature type="region of interest" description="Disordered" evidence="1">
    <location>
        <begin position="224"/>
        <end position="248"/>
    </location>
</feature>
<evidence type="ECO:0000313" key="2">
    <source>
        <dbReference type="EMBL" id="KAI1511837.1"/>
    </source>
</evidence>
<gene>
    <name evidence="2" type="ORF">Ptr86124_009481</name>
</gene>
<sequence length="671" mass="77156">MPFFVKVSDNHCRKFLSRPNTYSLCFPSGHDFFFSLPFDMDSLSLMRPKELFALHRFLSYASKDMTPAETLNTLNVQLLISRRLADSEALRPVERRAWTAGHGYPIFDHNDILVGFSWDWTHIEFEGGKELVSMYMESISEQNKQQAMKRTAEEDAITVLRWEKNGHQAFVWKRHGKTICFYIYGAYFRNFSDWEQVEAKLTEQELDELDRGLVTLRSRPDGGYSLLSVESKEEQGRRRSSERRHSSDIVVPVKMFKQPLPPPLYPRDEEYHHTSTPLKDVLAQNSLQPKYPPSSISHQPKTCKHSKNDNTNHATSETDTTNLINMYGAIFECENDWLSFASTLPNTILHFLEHGILKLQGCTHNGIAVVWIPHPDARVEETGDEESTGHDSYRDDHKQQTHTQSHNTLEQLYQVNLLTHTTLNHIRNRCIRQRTQGLDSMLLRVYRDMRDNGASVNEATKQILQLKEMELQRRHRGGKKEGRPSVENIASCFFESFEEATRNEQKHEQESSTATREKMTASGGKGDSNGGFVNRGDLNNSYDHYKKYEEPIPIPKPNYTYPRTPLATATTHTNLYNPPNHPTRTHNPTIHHITPPISPPLYQFPYKFSPHPHTQSTPTPTHPPTSAVPTQKKRPSSTEKPDKKPRYQAYAEESADGDDEVTAVKGSWRDV</sequence>
<feature type="compositionally biased region" description="Polar residues" evidence="1">
    <location>
        <begin position="286"/>
        <end position="300"/>
    </location>
</feature>
<dbReference type="Proteomes" id="UP000249757">
    <property type="component" value="Unassembled WGS sequence"/>
</dbReference>
<feature type="region of interest" description="Disordered" evidence="1">
    <location>
        <begin position="500"/>
        <end position="538"/>
    </location>
</feature>
<reference evidence="3" key="1">
    <citation type="journal article" date="2022" name="Microb. Genom.">
        <title>A global pangenome for the wheat fungal pathogen Pyrenophora tritici-repentis and prediction of effector protein structural homology.</title>
        <authorList>
            <person name="Moolhuijzen P.M."/>
            <person name="See P.T."/>
            <person name="Shi G."/>
            <person name="Powell H.R."/>
            <person name="Cockram J."/>
            <person name="Jorgensen L.N."/>
            <person name="Benslimane H."/>
            <person name="Strelkov S.E."/>
            <person name="Turner J."/>
            <person name="Liu Z."/>
            <person name="Moffat C.S."/>
        </authorList>
    </citation>
    <scope>NUCLEOTIDE SEQUENCE [LARGE SCALE GENOMIC DNA]</scope>
</reference>
<proteinExistence type="predicted"/>
<feature type="region of interest" description="Disordered" evidence="1">
    <location>
        <begin position="380"/>
        <end position="403"/>
    </location>
</feature>